<dbReference type="SMART" id="SM00257">
    <property type="entry name" value="LysM"/>
    <property type="match status" value="1"/>
</dbReference>
<dbReference type="Pfam" id="PF01476">
    <property type="entry name" value="LysM"/>
    <property type="match status" value="1"/>
</dbReference>
<evidence type="ECO:0000259" key="2">
    <source>
        <dbReference type="PROSITE" id="PS51782"/>
    </source>
</evidence>
<dbReference type="AlphaFoldDB" id="A0A067SYF4"/>
<dbReference type="PROSITE" id="PS51782">
    <property type="entry name" value="LYSM"/>
    <property type="match status" value="1"/>
</dbReference>
<dbReference type="InterPro" id="IPR036779">
    <property type="entry name" value="LysM_dom_sf"/>
</dbReference>
<reference evidence="4" key="1">
    <citation type="journal article" date="2014" name="Proc. Natl. Acad. Sci. U.S.A.">
        <title>Extensive sampling of basidiomycete genomes demonstrates inadequacy of the white-rot/brown-rot paradigm for wood decay fungi.</title>
        <authorList>
            <person name="Riley R."/>
            <person name="Salamov A.A."/>
            <person name="Brown D.W."/>
            <person name="Nagy L.G."/>
            <person name="Floudas D."/>
            <person name="Held B.W."/>
            <person name="Levasseur A."/>
            <person name="Lombard V."/>
            <person name="Morin E."/>
            <person name="Otillar R."/>
            <person name="Lindquist E.A."/>
            <person name="Sun H."/>
            <person name="LaButti K.M."/>
            <person name="Schmutz J."/>
            <person name="Jabbour D."/>
            <person name="Luo H."/>
            <person name="Baker S.E."/>
            <person name="Pisabarro A.G."/>
            <person name="Walton J.D."/>
            <person name="Blanchette R.A."/>
            <person name="Henrissat B."/>
            <person name="Martin F."/>
            <person name="Cullen D."/>
            <person name="Hibbett D.S."/>
            <person name="Grigoriev I.V."/>
        </authorList>
    </citation>
    <scope>NUCLEOTIDE SEQUENCE [LARGE SCALE GENOMIC DNA]</scope>
    <source>
        <strain evidence="4">CBS 339.88</strain>
    </source>
</reference>
<evidence type="ECO:0000256" key="1">
    <source>
        <dbReference type="SAM" id="MobiDB-lite"/>
    </source>
</evidence>
<dbReference type="InterPro" id="IPR045030">
    <property type="entry name" value="LYSM1-4"/>
</dbReference>
<evidence type="ECO:0000313" key="4">
    <source>
        <dbReference type="Proteomes" id="UP000027222"/>
    </source>
</evidence>
<feature type="domain" description="LysM" evidence="2">
    <location>
        <begin position="149"/>
        <end position="193"/>
    </location>
</feature>
<dbReference type="STRING" id="685588.A0A067SYF4"/>
<feature type="region of interest" description="Disordered" evidence="1">
    <location>
        <begin position="463"/>
        <end position="485"/>
    </location>
</feature>
<dbReference type="HOGENOM" id="CLU_036221_0_0_1"/>
<dbReference type="PANTHER" id="PTHR20932:SF8">
    <property type="entry name" value="LD22649P"/>
    <property type="match status" value="1"/>
</dbReference>
<feature type="compositionally biased region" description="Polar residues" evidence="1">
    <location>
        <begin position="278"/>
        <end position="289"/>
    </location>
</feature>
<dbReference type="Gene3D" id="3.10.350.10">
    <property type="entry name" value="LysM domain"/>
    <property type="match status" value="1"/>
</dbReference>
<dbReference type="EMBL" id="KL142381">
    <property type="protein sequence ID" value="KDR75097.1"/>
    <property type="molecule type" value="Genomic_DNA"/>
</dbReference>
<dbReference type="SUPFAM" id="SSF54106">
    <property type="entry name" value="LysM domain"/>
    <property type="match status" value="1"/>
</dbReference>
<dbReference type="OrthoDB" id="2107166at2759"/>
<organism evidence="3 4">
    <name type="scientific">Galerina marginata (strain CBS 339.88)</name>
    <dbReference type="NCBI Taxonomy" id="685588"/>
    <lineage>
        <taxon>Eukaryota</taxon>
        <taxon>Fungi</taxon>
        <taxon>Dikarya</taxon>
        <taxon>Basidiomycota</taxon>
        <taxon>Agaricomycotina</taxon>
        <taxon>Agaricomycetes</taxon>
        <taxon>Agaricomycetidae</taxon>
        <taxon>Agaricales</taxon>
        <taxon>Agaricineae</taxon>
        <taxon>Strophariaceae</taxon>
        <taxon>Galerina</taxon>
    </lineage>
</organism>
<dbReference type="Proteomes" id="UP000027222">
    <property type="component" value="Unassembled WGS sequence"/>
</dbReference>
<name>A0A067SYF4_GALM3</name>
<keyword evidence="4" id="KW-1185">Reference proteome</keyword>
<dbReference type="PANTHER" id="PTHR20932">
    <property type="entry name" value="LYSM AND PUTATIVE PEPTIDOGLYCAN-BINDING DOMAIN-CONTAINING PROTEIN"/>
    <property type="match status" value="1"/>
</dbReference>
<dbReference type="CDD" id="cd00118">
    <property type="entry name" value="LysM"/>
    <property type="match status" value="1"/>
</dbReference>
<feature type="region of interest" description="Disordered" evidence="1">
    <location>
        <begin position="44"/>
        <end position="75"/>
    </location>
</feature>
<dbReference type="InterPro" id="IPR018392">
    <property type="entry name" value="LysM"/>
</dbReference>
<sequence>MSYDESDDLAYNPFAEESDYASNSTSNLAQGYYSSAFFPKLSNSRPTLRRRRSSLTDQSSLKGNERRSKHARSRTEIQIVPHSAGLHPLKSALARAEGTVFQDVGITRPHLSRMVNEATLVDAPLVDAPLSDTVADQPAHSLDQEKEVIVHQVSQNDSLAGVSLKYGISLPNLRRANKLWTSDSIHIRHVLYIPIDQASRAREYILEPNLISLTPDPPDPSVNPFDDNSRMNSLVEGTIVEHVPPSPFVNVRRIPANQLSYFPPSTSRNTELKFSGYSEANNPYHQSPGGSKLSPGYNKYSPSPINNSLASILTALPIAASTRDEIITRLSFDSVSSSFSDRSHANSDEEIGHELDDVAKHVRQHAVDVVDEEIGELSMPTPKASQRPPYAVLPIRTNPPNILSSSLPKTSYAHSHSSMSPPRFYVSQANETYIRTSQMEPSAAMQLPNFRSSTVGRRSSGKVLLGNAGGHQTHGSINLDLGRAE</sequence>
<evidence type="ECO:0000313" key="3">
    <source>
        <dbReference type="EMBL" id="KDR75097.1"/>
    </source>
</evidence>
<feature type="region of interest" description="Disordered" evidence="1">
    <location>
        <begin position="277"/>
        <end position="298"/>
    </location>
</feature>
<protein>
    <recommendedName>
        <fullName evidence="2">LysM domain-containing protein</fullName>
    </recommendedName>
</protein>
<accession>A0A067SYF4</accession>
<gene>
    <name evidence="3" type="ORF">GALMADRAFT_226745</name>
</gene>
<proteinExistence type="predicted"/>